<evidence type="ECO:0000259" key="1">
    <source>
        <dbReference type="Pfam" id="PF00582"/>
    </source>
</evidence>
<dbReference type="PRINTS" id="PR01438">
    <property type="entry name" value="UNVRSLSTRESS"/>
</dbReference>
<dbReference type="RefSeq" id="XP_021769798.1">
    <property type="nucleotide sequence ID" value="XM_021914106.1"/>
</dbReference>
<dbReference type="OMA" id="KAFEWTL"/>
<sequence>MSGSEPTRVLIGVNQSSIKGYPHASISSKGAFEWTLQKIVRDNIPGFKLLFLHVQVPDEDGFDDMDSIFASPDDFKSMKAKEKNKGLHLLEYFVQRCHEIGIACEAWIRKGDPQETVCHEVKRVQPDFLVVGCRGLGPFQRVFVGTVSEFCVKHAECPVITIKRSAEETPQDPVDD</sequence>
<dbReference type="InterPro" id="IPR014729">
    <property type="entry name" value="Rossmann-like_a/b/a_fold"/>
</dbReference>
<organism evidence="2 3">
    <name type="scientific">Chenopodium quinoa</name>
    <name type="common">Quinoa</name>
    <dbReference type="NCBI Taxonomy" id="63459"/>
    <lineage>
        <taxon>Eukaryota</taxon>
        <taxon>Viridiplantae</taxon>
        <taxon>Streptophyta</taxon>
        <taxon>Embryophyta</taxon>
        <taxon>Tracheophyta</taxon>
        <taxon>Spermatophyta</taxon>
        <taxon>Magnoliopsida</taxon>
        <taxon>eudicotyledons</taxon>
        <taxon>Gunneridae</taxon>
        <taxon>Pentapetalae</taxon>
        <taxon>Caryophyllales</taxon>
        <taxon>Chenopodiaceae</taxon>
        <taxon>Chenopodioideae</taxon>
        <taxon>Atripliceae</taxon>
        <taxon>Chenopodium</taxon>
    </lineage>
</organism>
<dbReference type="Pfam" id="PF00582">
    <property type="entry name" value="Usp"/>
    <property type="match status" value="1"/>
</dbReference>
<dbReference type="GeneID" id="110734044"/>
<gene>
    <name evidence="2" type="primary">LOC110734044</name>
</gene>
<dbReference type="PANTHER" id="PTHR47710">
    <property type="entry name" value="ADENINE NUCLEOTIDE ALPHA HYDROLASES-LIKE SUPERFAMILY PROTEIN"/>
    <property type="match status" value="1"/>
</dbReference>
<feature type="domain" description="UspA" evidence="1">
    <location>
        <begin position="25"/>
        <end position="163"/>
    </location>
</feature>
<dbReference type="OrthoDB" id="843225at2759"/>
<dbReference type="AlphaFoldDB" id="A0A803MZ16"/>
<dbReference type="Gramene" id="AUR62037593-RA">
    <property type="protein sequence ID" value="AUR62037593-RA:cds"/>
    <property type="gene ID" value="AUR62037593"/>
</dbReference>
<dbReference type="KEGG" id="cqi:110734044"/>
<protein>
    <recommendedName>
        <fullName evidence="1">UspA domain-containing protein</fullName>
    </recommendedName>
</protein>
<evidence type="ECO:0000313" key="3">
    <source>
        <dbReference type="Proteomes" id="UP000596660"/>
    </source>
</evidence>
<reference evidence="2" key="1">
    <citation type="journal article" date="2017" name="Nature">
        <title>The genome of Chenopodium quinoa.</title>
        <authorList>
            <person name="Jarvis D.E."/>
            <person name="Ho Y.S."/>
            <person name="Lightfoot D.J."/>
            <person name="Schmoeckel S.M."/>
            <person name="Li B."/>
            <person name="Borm T.J.A."/>
            <person name="Ohyanagi H."/>
            <person name="Mineta K."/>
            <person name="Michell C.T."/>
            <person name="Saber N."/>
            <person name="Kharbatia N.M."/>
            <person name="Rupper R.R."/>
            <person name="Sharp A.R."/>
            <person name="Dally N."/>
            <person name="Boughton B.A."/>
            <person name="Woo Y.H."/>
            <person name="Gao G."/>
            <person name="Schijlen E.G.W.M."/>
            <person name="Guo X."/>
            <person name="Momin A.A."/>
            <person name="Negrao S."/>
            <person name="Al-Babili S."/>
            <person name="Gehring C."/>
            <person name="Roessner U."/>
            <person name="Jung C."/>
            <person name="Murphy K."/>
            <person name="Arold S.T."/>
            <person name="Gojobori T."/>
            <person name="van der Linden C.G."/>
            <person name="van Loo E.N."/>
            <person name="Jellen E.N."/>
            <person name="Maughan P.J."/>
            <person name="Tester M."/>
        </authorList>
    </citation>
    <scope>NUCLEOTIDE SEQUENCE [LARGE SCALE GENOMIC DNA]</scope>
    <source>
        <strain evidence="2">cv. PI 614886</strain>
    </source>
</reference>
<dbReference type="GO" id="GO:0016208">
    <property type="term" value="F:AMP binding"/>
    <property type="evidence" value="ECO:0007669"/>
    <property type="project" value="TreeGrafter"/>
</dbReference>
<reference evidence="2" key="2">
    <citation type="submission" date="2021-03" db="UniProtKB">
        <authorList>
            <consortium name="EnsemblPlants"/>
        </authorList>
    </citation>
    <scope>IDENTIFICATION</scope>
</reference>
<dbReference type="CDD" id="cd23659">
    <property type="entry name" value="USP_At3g01520-like"/>
    <property type="match status" value="1"/>
</dbReference>
<dbReference type="EnsemblPlants" id="AUR62037593-RA">
    <property type="protein sequence ID" value="AUR62037593-RA:cds"/>
    <property type="gene ID" value="AUR62037593"/>
</dbReference>
<dbReference type="PANTHER" id="PTHR47710:SF1">
    <property type="entry name" value="ADENINE NUCLEOTIDE ALPHA HYDROLASES-LIKE SUPERFAMILY PROTEIN"/>
    <property type="match status" value="1"/>
</dbReference>
<evidence type="ECO:0000313" key="2">
    <source>
        <dbReference type="EnsemblPlants" id="AUR62037593-RA:cds"/>
    </source>
</evidence>
<dbReference type="Proteomes" id="UP000596660">
    <property type="component" value="Unplaced"/>
</dbReference>
<dbReference type="SUPFAM" id="SSF52402">
    <property type="entry name" value="Adenine nucleotide alpha hydrolases-like"/>
    <property type="match status" value="1"/>
</dbReference>
<dbReference type="InterPro" id="IPR006015">
    <property type="entry name" value="Universal_stress_UspA"/>
</dbReference>
<keyword evidence="3" id="KW-1185">Reference proteome</keyword>
<dbReference type="InterPro" id="IPR044187">
    <property type="entry name" value="At3g01520-like_plant"/>
</dbReference>
<proteinExistence type="predicted"/>
<dbReference type="SMR" id="A0A803MZ16"/>
<dbReference type="InterPro" id="IPR006016">
    <property type="entry name" value="UspA"/>
</dbReference>
<accession>A0A803MZ16</accession>
<dbReference type="Gene3D" id="3.40.50.620">
    <property type="entry name" value="HUPs"/>
    <property type="match status" value="1"/>
</dbReference>
<dbReference type="FunFam" id="3.40.50.620:FF:000142">
    <property type="entry name" value="Universal stress protein A-like protein"/>
    <property type="match status" value="1"/>
</dbReference>
<name>A0A803MZ16_CHEQI</name>
<dbReference type="RefSeq" id="XP_021769797.1">
    <property type="nucleotide sequence ID" value="XM_021914105.1"/>
</dbReference>